<feature type="region of interest" description="Disordered" evidence="1">
    <location>
        <begin position="347"/>
        <end position="446"/>
    </location>
</feature>
<evidence type="ECO:0000313" key="4">
    <source>
        <dbReference type="Proteomes" id="UP001231518"/>
    </source>
</evidence>
<keyword evidence="2" id="KW-0732">Signal</keyword>
<feature type="region of interest" description="Disordered" evidence="1">
    <location>
        <begin position="291"/>
        <end position="327"/>
    </location>
</feature>
<dbReference type="PANTHER" id="PTHR37687">
    <property type="entry name" value="AGAP006772-PA"/>
    <property type="match status" value="1"/>
</dbReference>
<feature type="region of interest" description="Disordered" evidence="1">
    <location>
        <begin position="204"/>
        <end position="249"/>
    </location>
</feature>
<feature type="compositionally biased region" description="Basic and acidic residues" evidence="1">
    <location>
        <begin position="351"/>
        <end position="365"/>
    </location>
</feature>
<feature type="compositionally biased region" description="Basic and acidic residues" evidence="1">
    <location>
        <begin position="211"/>
        <end position="228"/>
    </location>
</feature>
<comment type="caution">
    <text evidence="3">The sequence shown here is derived from an EMBL/GenBank/DDBJ whole genome shotgun (WGS) entry which is preliminary data.</text>
</comment>
<keyword evidence="4" id="KW-1185">Reference proteome</keyword>
<dbReference type="AlphaFoldDB" id="A0AAD7Z1Y4"/>
<evidence type="ECO:0000313" key="3">
    <source>
        <dbReference type="EMBL" id="KAJ8735812.1"/>
    </source>
</evidence>
<protein>
    <submittedName>
        <fullName evidence="3">Uncharacterized protein</fullName>
    </submittedName>
</protein>
<dbReference type="Proteomes" id="UP001231518">
    <property type="component" value="Chromosome 2"/>
</dbReference>
<dbReference type="EMBL" id="JARGEI010000002">
    <property type="protein sequence ID" value="KAJ8735812.1"/>
    <property type="molecule type" value="Genomic_DNA"/>
</dbReference>
<name>A0AAD7Z1Y4_MYTSE</name>
<proteinExistence type="predicted"/>
<feature type="chain" id="PRO_5041992708" evidence="2">
    <location>
        <begin position="19"/>
        <end position="818"/>
    </location>
</feature>
<organism evidence="3 4">
    <name type="scientific">Mythimna separata</name>
    <name type="common">Oriental armyworm</name>
    <name type="synonym">Pseudaletia separata</name>
    <dbReference type="NCBI Taxonomy" id="271217"/>
    <lineage>
        <taxon>Eukaryota</taxon>
        <taxon>Metazoa</taxon>
        <taxon>Ecdysozoa</taxon>
        <taxon>Arthropoda</taxon>
        <taxon>Hexapoda</taxon>
        <taxon>Insecta</taxon>
        <taxon>Pterygota</taxon>
        <taxon>Neoptera</taxon>
        <taxon>Endopterygota</taxon>
        <taxon>Lepidoptera</taxon>
        <taxon>Glossata</taxon>
        <taxon>Ditrysia</taxon>
        <taxon>Noctuoidea</taxon>
        <taxon>Noctuidae</taxon>
        <taxon>Noctuinae</taxon>
        <taxon>Hadenini</taxon>
        <taxon>Mythimna</taxon>
    </lineage>
</organism>
<reference evidence="3" key="1">
    <citation type="submission" date="2023-03" db="EMBL/GenBank/DDBJ databases">
        <title>Chromosome-level genomes of two armyworms, Mythimna separata and Mythimna loreyi, provide insights into the biosynthesis and reception of sex pheromones.</title>
        <authorList>
            <person name="Zhao H."/>
        </authorList>
    </citation>
    <scope>NUCLEOTIDE SEQUENCE</scope>
    <source>
        <strain evidence="3">BeijingLab</strain>
        <tissue evidence="3">Pupa</tissue>
    </source>
</reference>
<feature type="compositionally biased region" description="Basic and acidic residues" evidence="1">
    <location>
        <begin position="406"/>
        <end position="445"/>
    </location>
</feature>
<evidence type="ECO:0000256" key="1">
    <source>
        <dbReference type="SAM" id="MobiDB-lite"/>
    </source>
</evidence>
<dbReference type="InterPro" id="IPR038875">
    <property type="entry name" value="PLA2_conodipine-like"/>
</dbReference>
<accession>A0AAD7Z1Y4</accession>
<feature type="region of interest" description="Disordered" evidence="1">
    <location>
        <begin position="614"/>
        <end position="633"/>
    </location>
</feature>
<feature type="signal peptide" evidence="2">
    <location>
        <begin position="1"/>
        <end position="18"/>
    </location>
</feature>
<sequence length="818" mass="93187">MGLTWLLLAACALACAGADRGGSSLRGALEALQRRQRGRMHGPILPQPDYESLYEFVPPQGYPEPDYAVDVEDIEDEPNPKYIVKLLDNDERPPEAYEYKLIKKKNTANLASKKESAFRERSHHSDNDRLRELFMDKNEAEEKKELEDVPDNDAEYALLLGQLWSKYKYNKEHSNNVETAPQGVVKLYKEKIVKKRYPDNWGPIAFKRKRSSDSDSDRPILFDYENRKSQIPGPVDPNNYNTYDASDDDKDDLREEYAIAFQPLDDDSLSDMADEDQYTYDAVEKRFPVTKRSSGSYSLNTQKKRFAPNQNKRDTAKSFRSSAGTDPKLMKDLSKIFGDSEIEIIKNPVKRNTDHEEHEHEHEVKPPMLKPAHNLTHEHNTSAVHDDDSHEHHGHNIHHPGISGKEVGHEHEHAHDSHSHDHDHTHDHDHDHAHTQDHNHSDKNKPIIVRKKSIDWSDYFGIDKRSNKPVSFVNGLTQDRLRKQYFDTFNKEVIYPLNSFRKHSNVKRNYVETKQPNEETEIQIDRAHLAVQNEDKRSSASDNDSKLDNIDKKLRSMEGLIVDEALHYSNVGEELDSKEEQEMKEKLLSRLAAAYSLEKMRKALKEFKQSLQIQKTKPNTQPGPVPTDESKAKRVAVKKEKVEILSNVIPGFEKADERNNEHDFEDEQGAGHYLNGKIEEQFSEGYMGGSGRHRIPASASVGASGACPVLAKIVQRCRGVDLLAGDRGQLFLPLCSLHQICYLCGEAPPTTCDLVFLSEADTTCEGDMSCQRAARSALMALRELHDNLADELDGECEASPCLPATLKLNLGWQRAFQR</sequence>
<feature type="compositionally biased region" description="Basic and acidic residues" evidence="1">
    <location>
        <begin position="375"/>
        <end position="391"/>
    </location>
</feature>
<gene>
    <name evidence="3" type="ORF">PYW07_007432</name>
</gene>
<dbReference type="PANTHER" id="PTHR37687:SF1">
    <property type="entry name" value="AGAP006772-PA"/>
    <property type="match status" value="1"/>
</dbReference>
<feature type="compositionally biased region" description="Polar residues" evidence="1">
    <location>
        <begin position="291"/>
        <end position="301"/>
    </location>
</feature>
<evidence type="ECO:0000256" key="2">
    <source>
        <dbReference type="SAM" id="SignalP"/>
    </source>
</evidence>